<accession>A0A6J5SUP7</accession>
<reference evidence="2" key="1">
    <citation type="submission" date="2020-05" db="EMBL/GenBank/DDBJ databases">
        <authorList>
            <person name="Chiriac C."/>
            <person name="Salcher M."/>
            <person name="Ghai R."/>
            <person name="Kavagutti S V."/>
        </authorList>
    </citation>
    <scope>NUCLEOTIDE SEQUENCE</scope>
</reference>
<dbReference type="EMBL" id="LR797412">
    <property type="protein sequence ID" value="CAB4214587.1"/>
    <property type="molecule type" value="Genomic_DNA"/>
</dbReference>
<dbReference type="EMBL" id="LR797459">
    <property type="protein sequence ID" value="CAB4218474.1"/>
    <property type="molecule type" value="Genomic_DNA"/>
</dbReference>
<organism evidence="2">
    <name type="scientific">uncultured Caudovirales phage</name>
    <dbReference type="NCBI Taxonomy" id="2100421"/>
    <lineage>
        <taxon>Viruses</taxon>
        <taxon>Duplodnaviria</taxon>
        <taxon>Heunggongvirae</taxon>
        <taxon>Uroviricota</taxon>
        <taxon>Caudoviricetes</taxon>
        <taxon>Peduoviridae</taxon>
        <taxon>Maltschvirus</taxon>
        <taxon>Maltschvirus maltsch</taxon>
    </lineage>
</organism>
<proteinExistence type="predicted"/>
<name>A0A6J5SUP7_9CAUD</name>
<evidence type="ECO:0000313" key="2">
    <source>
        <dbReference type="EMBL" id="CAB4218474.1"/>
    </source>
</evidence>
<evidence type="ECO:0000313" key="1">
    <source>
        <dbReference type="EMBL" id="CAB4214587.1"/>
    </source>
</evidence>
<gene>
    <name evidence="1" type="ORF">UFOVP1459_48</name>
    <name evidence="2" type="ORF">UFOVP1609_22</name>
</gene>
<protein>
    <submittedName>
        <fullName evidence="2">Uncharacterized protein</fullName>
    </submittedName>
</protein>
<sequence>MATCDCLLSKETCNCEHSADLIDRLNNVKTDANDYFVIVDAVNAITTLRTKLKEMSEDICLQRDDAWDEGFACGLDHVQRLDDRGDKLDGN</sequence>